<dbReference type="CDD" id="cd00077">
    <property type="entry name" value="HDc"/>
    <property type="match status" value="1"/>
</dbReference>
<organism evidence="2 3">
    <name type="scientific">Lottiidibacillus patelloidae</name>
    <dbReference type="NCBI Taxonomy" id="2670334"/>
    <lineage>
        <taxon>Bacteria</taxon>
        <taxon>Bacillati</taxon>
        <taxon>Bacillota</taxon>
        <taxon>Bacilli</taxon>
        <taxon>Bacillales</taxon>
        <taxon>Bacillaceae</taxon>
        <taxon>Lottiidibacillus</taxon>
    </lineage>
</organism>
<dbReference type="EMBL" id="NPIA01000005">
    <property type="protein sequence ID" value="OZM56715.1"/>
    <property type="molecule type" value="Genomic_DNA"/>
</dbReference>
<dbReference type="Gene3D" id="1.10.3210.10">
    <property type="entry name" value="Hypothetical protein af1432"/>
    <property type="match status" value="1"/>
</dbReference>
<dbReference type="InterPro" id="IPR052020">
    <property type="entry name" value="Cyclic_di-GMP/3'3'-cGAMP_PDE"/>
</dbReference>
<evidence type="ECO:0000313" key="3">
    <source>
        <dbReference type="Proteomes" id="UP000217083"/>
    </source>
</evidence>
<dbReference type="SUPFAM" id="SSF109604">
    <property type="entry name" value="HD-domain/PDEase-like"/>
    <property type="match status" value="1"/>
</dbReference>
<dbReference type="SMART" id="SM00471">
    <property type="entry name" value="HDc"/>
    <property type="match status" value="1"/>
</dbReference>
<protein>
    <recommendedName>
        <fullName evidence="1">HD-GYP domain-containing protein</fullName>
    </recommendedName>
</protein>
<dbReference type="InterPro" id="IPR037522">
    <property type="entry name" value="HD_GYP_dom"/>
</dbReference>
<evidence type="ECO:0000313" key="2">
    <source>
        <dbReference type="EMBL" id="OZM56715.1"/>
    </source>
</evidence>
<keyword evidence="3" id="KW-1185">Reference proteome</keyword>
<dbReference type="PROSITE" id="PS51832">
    <property type="entry name" value="HD_GYP"/>
    <property type="match status" value="1"/>
</dbReference>
<gene>
    <name evidence="2" type="ORF">CIB95_10870</name>
</gene>
<dbReference type="PANTHER" id="PTHR45228">
    <property type="entry name" value="CYCLIC DI-GMP PHOSPHODIESTERASE TM_0186-RELATED"/>
    <property type="match status" value="1"/>
</dbReference>
<reference evidence="2 3" key="2">
    <citation type="submission" date="2017-09" db="EMBL/GenBank/DDBJ databases">
        <title>Bacillus patelloidae sp. nov., isolated from the intestinal tract of a marine limpet.</title>
        <authorList>
            <person name="Liu R."/>
            <person name="Dong C."/>
            <person name="Shao Z."/>
        </authorList>
    </citation>
    <scope>NUCLEOTIDE SEQUENCE [LARGE SCALE GENOMIC DNA]</scope>
    <source>
        <strain evidence="2 3">SA5d-4</strain>
    </source>
</reference>
<dbReference type="Pfam" id="PF13487">
    <property type="entry name" value="HD_5"/>
    <property type="match status" value="1"/>
</dbReference>
<dbReference type="PANTHER" id="PTHR45228:SF4">
    <property type="entry name" value="LIPOPROTEIN"/>
    <property type="match status" value="1"/>
</dbReference>
<name>A0A263BSP0_9BACI</name>
<accession>A0A263BSP0</accession>
<dbReference type="InterPro" id="IPR011051">
    <property type="entry name" value="RmlC_Cupin_sf"/>
</dbReference>
<reference evidence="3" key="1">
    <citation type="submission" date="2017-08" db="EMBL/GenBank/DDBJ databases">
        <authorList>
            <person name="Huang Z."/>
        </authorList>
    </citation>
    <scope>NUCLEOTIDE SEQUENCE [LARGE SCALE GENOMIC DNA]</scope>
    <source>
        <strain evidence="3">SA5d-4</strain>
    </source>
</reference>
<feature type="domain" description="HD-GYP" evidence="1">
    <location>
        <begin position="126"/>
        <end position="315"/>
    </location>
</feature>
<dbReference type="Proteomes" id="UP000217083">
    <property type="component" value="Unassembled WGS sequence"/>
</dbReference>
<dbReference type="SUPFAM" id="SSF51182">
    <property type="entry name" value="RmlC-like cupins"/>
    <property type="match status" value="1"/>
</dbReference>
<evidence type="ECO:0000259" key="1">
    <source>
        <dbReference type="PROSITE" id="PS51832"/>
    </source>
</evidence>
<comment type="caution">
    <text evidence="2">The sequence shown here is derived from an EMBL/GenBank/DDBJ whole genome shotgun (WGS) entry which is preliminary data.</text>
</comment>
<dbReference type="InterPro" id="IPR003607">
    <property type="entry name" value="HD/PDEase_dom"/>
</dbReference>
<proteinExistence type="predicted"/>
<sequence>MALEVITLQQDILNTFRVSISTENAIEKITYKNTVLSLLASGDGTEVIHHKLPAGHRWALNPEDGWNALEFFYILSGSLIWKHEDGERKLVTGSSVSAQPVKEPAIFFAEEDTEFIYVSSQPVFHYYSKAVRDTMELAVSVEKKDGYTSDHCQRIMKFSMLVGEKLNLPSHELVVLNLAAFLHDVGKVNISDSILRKPSKLTDEEWLEMKKHPLYGYDLLMETKFPLLEEAAKIVVQHHERYDGKGYPYGLDGEKIHLAAAIISVVDSYDAMTTDRVYRKRLSKEEALQEIVANKGKMYHPIVVDTFLSLSDKLN</sequence>
<dbReference type="AlphaFoldDB" id="A0A263BSP0"/>